<dbReference type="Pfam" id="PF03572">
    <property type="entry name" value="Peptidase_S41"/>
    <property type="match status" value="1"/>
</dbReference>
<dbReference type="AlphaFoldDB" id="A0A0P7BDD0"/>
<dbReference type="OrthoDB" id="27214at2759"/>
<dbReference type="InterPro" id="IPR056186">
    <property type="entry name" value="PDZ_CPAF-rel"/>
</dbReference>
<evidence type="ECO:0000313" key="5">
    <source>
        <dbReference type="EMBL" id="KPM40566.1"/>
    </source>
</evidence>
<organism evidence="5 6">
    <name type="scientific">Neonectria ditissima</name>
    <dbReference type="NCBI Taxonomy" id="78410"/>
    <lineage>
        <taxon>Eukaryota</taxon>
        <taxon>Fungi</taxon>
        <taxon>Dikarya</taxon>
        <taxon>Ascomycota</taxon>
        <taxon>Pezizomycotina</taxon>
        <taxon>Sordariomycetes</taxon>
        <taxon>Hypocreomycetidae</taxon>
        <taxon>Hypocreales</taxon>
        <taxon>Nectriaceae</taxon>
        <taxon>Neonectria</taxon>
    </lineage>
</organism>
<feature type="compositionally biased region" description="Low complexity" evidence="1">
    <location>
        <begin position="707"/>
        <end position="719"/>
    </location>
</feature>
<feature type="domain" description="Tail specific protease" evidence="3">
    <location>
        <begin position="365"/>
        <end position="569"/>
    </location>
</feature>
<feature type="region of interest" description="Disordered" evidence="1">
    <location>
        <begin position="707"/>
        <end position="730"/>
    </location>
</feature>
<dbReference type="PANTHER" id="PTHR37049:SF4">
    <property type="entry name" value="RHODANESE DOMAIN-CONTAINING PROTEIN"/>
    <property type="match status" value="1"/>
</dbReference>
<keyword evidence="2" id="KW-0732">Signal</keyword>
<dbReference type="Pfam" id="PF23658">
    <property type="entry name" value="PDZ_CPAF_rel"/>
    <property type="match status" value="1"/>
</dbReference>
<feature type="domain" description="CPAF-like PDZ" evidence="4">
    <location>
        <begin position="171"/>
        <end position="290"/>
    </location>
</feature>
<name>A0A0P7BDD0_9HYPO</name>
<evidence type="ECO:0000259" key="3">
    <source>
        <dbReference type="Pfam" id="PF03572"/>
    </source>
</evidence>
<sequence length="757" mass="82553">MRLPIFEICSAILVLLDYVVGESGRDASTTPTSTANSTHVGDPAAACASVSSSWAAQIETTPTPTVDAKVAHQCLNSVPLNKSAALKFIQELEPYLEWQSTLAFLKNPPIDYFFPSHDVFAALNRVRAGLEADEYRNEYQWQEDLYVNVFGPAHDGHFYVFPDILTNAIEWARPLALLSISENGDSPPVIKVYDDVISLSGLAPMVSLINGVDAVTFIEKMVLPVTGYHDADAAYNSIFYTKAVASSNGAGYFKQGGRTRYVYPGELTSFTFDNGSSIKVPNVARIKGNWTGVVDGRTFFDRFAPHAAIPDTEPAITTTTAKPSSTKSTAVSVGPTAVIGYPNPVVISSDSSVSGYFIDQPEFEDVAVLALRSFGPKTPAEFQRVVESFFAIAVDAGKKTLVVDVQNNGGGYVLQGYDTFRQIFPDIVPEDTANWRYSPGFEAVSKVISKNCEGYNPNTASEALIEQCESVYNWRYGLDKNLEGFGSYGDKFPPVVHSDDKFTEILQTNFSNPLDTINTTYGLGFDVTGYGSRRNFTRPFGGPENIVLLYDGGCASTCALFARAMRWDAGVKSIAMGGRPQVQGKIQGVGGVKGAQTYSFNGVYGFTQLAKRATNDTALIAQLDRFTPYVSKRSSSTGVNVKNGILHENWEDGTPAQFVAEYSDCRLYWQANMHRDITNLWKAAANVAFKGGKCAFGAITYQSQSSSAKSHANSRSASSSKDRTSPPASKVVRPAWAAEWKAKSWIFETNHYMRAEH</sequence>
<gene>
    <name evidence="5" type="ORF">AK830_g5984</name>
</gene>
<dbReference type="PANTHER" id="PTHR37049">
    <property type="entry name" value="PEPTIDASE S41 FAMILY PROTEIN"/>
    <property type="match status" value="1"/>
</dbReference>
<dbReference type="STRING" id="78410.A0A0P7BDD0"/>
<dbReference type="EMBL" id="LKCW01000081">
    <property type="protein sequence ID" value="KPM40566.1"/>
    <property type="molecule type" value="Genomic_DNA"/>
</dbReference>
<comment type="caution">
    <text evidence="5">The sequence shown here is derived from an EMBL/GenBank/DDBJ whole genome shotgun (WGS) entry which is preliminary data.</text>
</comment>
<accession>A0A0P7BDD0</accession>
<dbReference type="InterPro" id="IPR029045">
    <property type="entry name" value="ClpP/crotonase-like_dom_sf"/>
</dbReference>
<dbReference type="InterPro" id="IPR052766">
    <property type="entry name" value="S41A_metabolite_peptidase"/>
</dbReference>
<feature type="signal peptide" evidence="2">
    <location>
        <begin position="1"/>
        <end position="21"/>
    </location>
</feature>
<keyword evidence="6" id="KW-1185">Reference proteome</keyword>
<dbReference type="Gene3D" id="3.90.226.10">
    <property type="entry name" value="2-enoyl-CoA Hydratase, Chain A, domain 1"/>
    <property type="match status" value="1"/>
</dbReference>
<dbReference type="SUPFAM" id="SSF52096">
    <property type="entry name" value="ClpP/crotonase"/>
    <property type="match status" value="1"/>
</dbReference>
<dbReference type="Proteomes" id="UP000050424">
    <property type="component" value="Unassembled WGS sequence"/>
</dbReference>
<proteinExistence type="predicted"/>
<dbReference type="InterPro" id="IPR005151">
    <property type="entry name" value="Tail-specific_protease"/>
</dbReference>
<evidence type="ECO:0000256" key="2">
    <source>
        <dbReference type="SAM" id="SignalP"/>
    </source>
</evidence>
<evidence type="ECO:0000259" key="4">
    <source>
        <dbReference type="Pfam" id="PF23658"/>
    </source>
</evidence>
<reference evidence="5 6" key="1">
    <citation type="submission" date="2015-09" db="EMBL/GenBank/DDBJ databases">
        <title>Draft genome of a European isolate of the apple canker pathogen Neonectria ditissima.</title>
        <authorList>
            <person name="Gomez-Cortecero A."/>
            <person name="Harrison R.J."/>
            <person name="Armitage A.D."/>
        </authorList>
    </citation>
    <scope>NUCLEOTIDE SEQUENCE [LARGE SCALE GENOMIC DNA]</scope>
    <source>
        <strain evidence="5 6">R09/05</strain>
    </source>
</reference>
<dbReference type="GO" id="GO:0008236">
    <property type="term" value="F:serine-type peptidase activity"/>
    <property type="evidence" value="ECO:0007669"/>
    <property type="project" value="InterPro"/>
</dbReference>
<evidence type="ECO:0000256" key="1">
    <source>
        <dbReference type="SAM" id="MobiDB-lite"/>
    </source>
</evidence>
<evidence type="ECO:0000313" key="6">
    <source>
        <dbReference type="Proteomes" id="UP000050424"/>
    </source>
</evidence>
<dbReference type="GO" id="GO:0006508">
    <property type="term" value="P:proteolysis"/>
    <property type="evidence" value="ECO:0007669"/>
    <property type="project" value="InterPro"/>
</dbReference>
<protein>
    <submittedName>
        <fullName evidence="5">Uncharacterized protein</fullName>
    </submittedName>
</protein>
<feature type="chain" id="PRO_5006135689" evidence="2">
    <location>
        <begin position="22"/>
        <end position="757"/>
    </location>
</feature>